<dbReference type="PANTHER" id="PTHR11586:SF37">
    <property type="entry name" value="TRNA-BINDING DOMAIN-CONTAINING PROTEIN"/>
    <property type="match status" value="1"/>
</dbReference>
<dbReference type="NCBIfam" id="TIGR00399">
    <property type="entry name" value="metG_C_term"/>
    <property type="match status" value="1"/>
</dbReference>
<dbReference type="InterPro" id="IPR012340">
    <property type="entry name" value="NA-bd_OB-fold"/>
</dbReference>
<keyword evidence="9" id="KW-0547">Nucleotide-binding</keyword>
<keyword evidence="13" id="KW-0030">Aminoacyl-tRNA synthetase</keyword>
<evidence type="ECO:0000256" key="15">
    <source>
        <dbReference type="ARBA" id="ARBA00047364"/>
    </source>
</evidence>
<evidence type="ECO:0000256" key="11">
    <source>
        <dbReference type="ARBA" id="ARBA00022884"/>
    </source>
</evidence>
<dbReference type="EMBL" id="MHIX01000030">
    <property type="protein sequence ID" value="OGY58963.1"/>
    <property type="molecule type" value="Genomic_DNA"/>
</dbReference>
<feature type="domain" description="TRNA-binding" evidence="17">
    <location>
        <begin position="6"/>
        <end position="106"/>
    </location>
</feature>
<keyword evidence="8 18" id="KW-0436">Ligase</keyword>
<evidence type="ECO:0000256" key="16">
    <source>
        <dbReference type="PROSITE-ProRule" id="PRU00209"/>
    </source>
</evidence>
<evidence type="ECO:0000256" key="13">
    <source>
        <dbReference type="ARBA" id="ARBA00023146"/>
    </source>
</evidence>
<dbReference type="PROSITE" id="PS50886">
    <property type="entry name" value="TRBD"/>
    <property type="match status" value="1"/>
</dbReference>
<evidence type="ECO:0000256" key="1">
    <source>
        <dbReference type="ARBA" id="ARBA00003314"/>
    </source>
</evidence>
<comment type="catalytic activity">
    <reaction evidence="15">
        <text>tRNA(Met) + L-methionine + ATP = L-methionyl-tRNA(Met) + AMP + diphosphate</text>
        <dbReference type="Rhea" id="RHEA:13481"/>
        <dbReference type="Rhea" id="RHEA-COMP:9667"/>
        <dbReference type="Rhea" id="RHEA-COMP:9698"/>
        <dbReference type="ChEBI" id="CHEBI:30616"/>
        <dbReference type="ChEBI" id="CHEBI:33019"/>
        <dbReference type="ChEBI" id="CHEBI:57844"/>
        <dbReference type="ChEBI" id="CHEBI:78442"/>
        <dbReference type="ChEBI" id="CHEBI:78530"/>
        <dbReference type="ChEBI" id="CHEBI:456215"/>
        <dbReference type="EC" id="6.1.1.10"/>
    </reaction>
</comment>
<dbReference type="GO" id="GO:0005524">
    <property type="term" value="F:ATP binding"/>
    <property type="evidence" value="ECO:0007669"/>
    <property type="project" value="UniProtKB-KW"/>
</dbReference>
<dbReference type="GO" id="GO:0006431">
    <property type="term" value="P:methionyl-tRNA aminoacylation"/>
    <property type="evidence" value="ECO:0007669"/>
    <property type="project" value="InterPro"/>
</dbReference>
<dbReference type="InterPro" id="IPR004495">
    <property type="entry name" value="Met-tRNA-synth_bsu_C"/>
</dbReference>
<dbReference type="FunFam" id="2.40.50.140:FF:000042">
    <property type="entry name" value="Methionine--tRNA ligase"/>
    <property type="match status" value="1"/>
</dbReference>
<dbReference type="Proteomes" id="UP000178515">
    <property type="component" value="Unassembled WGS sequence"/>
</dbReference>
<organism evidence="18 19">
    <name type="scientific">Candidatus Colwellbacteria bacterium RIFCSPHIGHO2_12_FULL_44_17</name>
    <dbReference type="NCBI Taxonomy" id="1797689"/>
    <lineage>
        <taxon>Bacteria</taxon>
        <taxon>Candidatus Colwelliibacteriota</taxon>
    </lineage>
</organism>
<keyword evidence="12" id="KW-0648">Protein biosynthesis</keyword>
<gene>
    <name evidence="18" type="ORF">A3F24_02070</name>
</gene>
<evidence type="ECO:0000256" key="7">
    <source>
        <dbReference type="ARBA" id="ARBA00022555"/>
    </source>
</evidence>
<evidence type="ECO:0000313" key="19">
    <source>
        <dbReference type="Proteomes" id="UP000178515"/>
    </source>
</evidence>
<evidence type="ECO:0000313" key="18">
    <source>
        <dbReference type="EMBL" id="OGY58963.1"/>
    </source>
</evidence>
<evidence type="ECO:0000256" key="8">
    <source>
        <dbReference type="ARBA" id="ARBA00022598"/>
    </source>
</evidence>
<evidence type="ECO:0000256" key="12">
    <source>
        <dbReference type="ARBA" id="ARBA00022917"/>
    </source>
</evidence>
<dbReference type="Gene3D" id="2.40.50.140">
    <property type="entry name" value="Nucleic acid-binding proteins"/>
    <property type="match status" value="1"/>
</dbReference>
<evidence type="ECO:0000256" key="3">
    <source>
        <dbReference type="ARBA" id="ARBA00011738"/>
    </source>
</evidence>
<evidence type="ECO:0000256" key="2">
    <source>
        <dbReference type="ARBA" id="ARBA00004496"/>
    </source>
</evidence>
<evidence type="ECO:0000256" key="5">
    <source>
        <dbReference type="ARBA" id="ARBA00018753"/>
    </source>
</evidence>
<dbReference type="GO" id="GO:0004825">
    <property type="term" value="F:methionine-tRNA ligase activity"/>
    <property type="evidence" value="ECO:0007669"/>
    <property type="project" value="UniProtKB-EC"/>
</dbReference>
<keyword evidence="7 16" id="KW-0820">tRNA-binding</keyword>
<evidence type="ECO:0000259" key="17">
    <source>
        <dbReference type="PROSITE" id="PS50886"/>
    </source>
</evidence>
<evidence type="ECO:0000256" key="4">
    <source>
        <dbReference type="ARBA" id="ARBA00012838"/>
    </source>
</evidence>
<sequence>MINYETFQNIELRIAKVLEAERVEGSDKLLKLYIDLGEEKRQLVAGVGKVYDPVLLVGREIVIVANLEPRMLMGLESQGMLLAADSEAGPVLLQPDKEVLPGSKVK</sequence>
<dbReference type="PANTHER" id="PTHR11586">
    <property type="entry name" value="TRNA-AMINOACYLATION COFACTOR ARC1 FAMILY MEMBER"/>
    <property type="match status" value="1"/>
</dbReference>
<proteinExistence type="predicted"/>
<dbReference type="Pfam" id="PF01588">
    <property type="entry name" value="tRNA_bind"/>
    <property type="match status" value="1"/>
</dbReference>
<evidence type="ECO:0000256" key="9">
    <source>
        <dbReference type="ARBA" id="ARBA00022741"/>
    </source>
</evidence>
<comment type="subunit">
    <text evidence="3">Homodimer.</text>
</comment>
<keyword evidence="6" id="KW-0963">Cytoplasm</keyword>
<dbReference type="GO" id="GO:0000049">
    <property type="term" value="F:tRNA binding"/>
    <property type="evidence" value="ECO:0007669"/>
    <property type="project" value="UniProtKB-UniRule"/>
</dbReference>
<name>A0A1G1Z2U9_9BACT</name>
<protein>
    <recommendedName>
        <fullName evidence="5">Methionine--tRNA ligase</fullName>
        <ecNumber evidence="4">6.1.1.10</ecNumber>
    </recommendedName>
    <alternativeName>
        <fullName evidence="14">Methionyl-tRNA synthetase</fullName>
    </alternativeName>
</protein>
<comment type="function">
    <text evidence="1">Is required not only for elongation of protein synthesis but also for the initiation of all mRNA translation through initiator tRNA(fMet) aminoacylation.</text>
</comment>
<dbReference type="InterPro" id="IPR002547">
    <property type="entry name" value="tRNA-bd_dom"/>
</dbReference>
<dbReference type="AlphaFoldDB" id="A0A1G1Z2U9"/>
<reference evidence="18 19" key="1">
    <citation type="journal article" date="2016" name="Nat. Commun.">
        <title>Thousands of microbial genomes shed light on interconnected biogeochemical processes in an aquifer system.</title>
        <authorList>
            <person name="Anantharaman K."/>
            <person name="Brown C.T."/>
            <person name="Hug L.A."/>
            <person name="Sharon I."/>
            <person name="Castelle C.J."/>
            <person name="Probst A.J."/>
            <person name="Thomas B.C."/>
            <person name="Singh A."/>
            <person name="Wilkins M.J."/>
            <person name="Karaoz U."/>
            <person name="Brodie E.L."/>
            <person name="Williams K.H."/>
            <person name="Hubbard S.S."/>
            <person name="Banfield J.F."/>
        </authorList>
    </citation>
    <scope>NUCLEOTIDE SEQUENCE [LARGE SCALE GENOMIC DNA]</scope>
</reference>
<dbReference type="InterPro" id="IPR051270">
    <property type="entry name" value="Tyrosine-tRNA_ligase_regulator"/>
</dbReference>
<accession>A0A1G1Z2U9</accession>
<comment type="subcellular location">
    <subcellularLocation>
        <location evidence="2">Cytoplasm</location>
    </subcellularLocation>
</comment>
<evidence type="ECO:0000256" key="6">
    <source>
        <dbReference type="ARBA" id="ARBA00022490"/>
    </source>
</evidence>
<comment type="caution">
    <text evidence="18">The sequence shown here is derived from an EMBL/GenBank/DDBJ whole genome shotgun (WGS) entry which is preliminary data.</text>
</comment>
<dbReference type="SUPFAM" id="SSF50249">
    <property type="entry name" value="Nucleic acid-binding proteins"/>
    <property type="match status" value="1"/>
</dbReference>
<evidence type="ECO:0000256" key="10">
    <source>
        <dbReference type="ARBA" id="ARBA00022840"/>
    </source>
</evidence>
<dbReference type="EC" id="6.1.1.10" evidence="4"/>
<dbReference type="STRING" id="1797689.A3F24_02070"/>
<keyword evidence="10" id="KW-0067">ATP-binding</keyword>
<keyword evidence="11 16" id="KW-0694">RNA-binding</keyword>
<dbReference type="CDD" id="cd02800">
    <property type="entry name" value="tRNA_bind_EcMetRS_like"/>
    <property type="match status" value="1"/>
</dbReference>
<evidence type="ECO:0000256" key="14">
    <source>
        <dbReference type="ARBA" id="ARBA00030904"/>
    </source>
</evidence>
<dbReference type="GO" id="GO:0005737">
    <property type="term" value="C:cytoplasm"/>
    <property type="evidence" value="ECO:0007669"/>
    <property type="project" value="UniProtKB-SubCell"/>
</dbReference>